<dbReference type="EMBL" id="CAJHNJ030000001">
    <property type="protein sequence ID" value="CAG9087779.1"/>
    <property type="molecule type" value="Genomic_DNA"/>
</dbReference>
<keyword evidence="2" id="KW-1185">Reference proteome</keyword>
<evidence type="ECO:0000313" key="1">
    <source>
        <dbReference type="EMBL" id="CAG9087779.1"/>
    </source>
</evidence>
<comment type="caution">
    <text evidence="1">The sequence shown here is derived from an EMBL/GenBank/DDBJ whole genome shotgun (WGS) entry which is preliminary data.</text>
</comment>
<organism evidence="1 2">
    <name type="scientific">Plutella xylostella</name>
    <name type="common">Diamondback moth</name>
    <name type="synonym">Plutella maculipennis</name>
    <dbReference type="NCBI Taxonomy" id="51655"/>
    <lineage>
        <taxon>Eukaryota</taxon>
        <taxon>Metazoa</taxon>
        <taxon>Ecdysozoa</taxon>
        <taxon>Arthropoda</taxon>
        <taxon>Hexapoda</taxon>
        <taxon>Insecta</taxon>
        <taxon>Pterygota</taxon>
        <taxon>Neoptera</taxon>
        <taxon>Endopterygota</taxon>
        <taxon>Lepidoptera</taxon>
        <taxon>Glossata</taxon>
        <taxon>Ditrysia</taxon>
        <taxon>Yponomeutoidea</taxon>
        <taxon>Plutellidae</taxon>
        <taxon>Plutella</taxon>
    </lineage>
</organism>
<protein>
    <submittedName>
        <fullName evidence="1">(diamondback moth) hypothetical protein</fullName>
    </submittedName>
</protein>
<evidence type="ECO:0000313" key="2">
    <source>
        <dbReference type="Proteomes" id="UP000653454"/>
    </source>
</evidence>
<gene>
    <name evidence="1" type="ORF">PLXY2_LOCUS295</name>
</gene>
<accession>A0A8S4D0L9</accession>
<reference evidence="1" key="1">
    <citation type="submission" date="2020-11" db="EMBL/GenBank/DDBJ databases">
        <authorList>
            <person name="Whiteford S."/>
        </authorList>
    </citation>
    <scope>NUCLEOTIDE SEQUENCE</scope>
</reference>
<sequence length="165" mass="19540">MKWNRYLQHTFFARTGPNEMIKMLQQRHGIAEFPYKIQNKRLYLRSIYLSVKLLIREKVVLDLTNIVHPVEQSNMICSILGHHWIKYNEDCCTYSTQQNAILITKKACFLVLKNNMECNNGLKSSCYTDVETGINQHIDYNANWWTCIFLDVCSKARTWNKMQPK</sequence>
<proteinExistence type="predicted"/>
<name>A0A8S4D0L9_PLUXY</name>
<dbReference type="AlphaFoldDB" id="A0A8S4D0L9"/>
<dbReference type="Proteomes" id="UP000653454">
    <property type="component" value="Unassembled WGS sequence"/>
</dbReference>